<dbReference type="AlphaFoldDB" id="A0AAD9E8U0"/>
<sequence>MHVEQAVTMRSVAFHSPLNLRLDDECSMPCLSEAVVRQRLRPDLKRWDRKIPTALSLYLQRVPPDSSAKIGRSALKLYGFHICTSARATICANTIAMHKYLADSVCQTRLLSFVYRTHKSKCTQLPFKLSAAASILFQPLTAGHCDASAHVLAWIPQSAGPRRWMQAMIRPTCSIFRSALPANANNQPTLWPRDLQLLRRRPPKSLLPDGCVPARPTRQDPPWVLREDCVSPRLIHHRHAHGHGIVAAPYKTPRAHRNTRDMSMDCHRLWRQRRESALRKIGKYGSEEKGRYTTPLASAGEQACWSELRFFLVLRKISVSSASAGGSGDQAWLLDVNRAP</sequence>
<dbReference type="EMBL" id="JAQOWY010000715">
    <property type="protein sequence ID" value="KAK1839133.1"/>
    <property type="molecule type" value="Genomic_DNA"/>
</dbReference>
<gene>
    <name evidence="1" type="ORF">CCHR01_18244</name>
</gene>
<organism evidence="1 2">
    <name type="scientific">Colletotrichum chrysophilum</name>
    <dbReference type="NCBI Taxonomy" id="1836956"/>
    <lineage>
        <taxon>Eukaryota</taxon>
        <taxon>Fungi</taxon>
        <taxon>Dikarya</taxon>
        <taxon>Ascomycota</taxon>
        <taxon>Pezizomycotina</taxon>
        <taxon>Sordariomycetes</taxon>
        <taxon>Hypocreomycetidae</taxon>
        <taxon>Glomerellales</taxon>
        <taxon>Glomerellaceae</taxon>
        <taxon>Colletotrichum</taxon>
        <taxon>Colletotrichum gloeosporioides species complex</taxon>
    </lineage>
</organism>
<dbReference type="Proteomes" id="UP001243330">
    <property type="component" value="Unassembled WGS sequence"/>
</dbReference>
<comment type="caution">
    <text evidence="1">The sequence shown here is derived from an EMBL/GenBank/DDBJ whole genome shotgun (WGS) entry which is preliminary data.</text>
</comment>
<evidence type="ECO:0000313" key="2">
    <source>
        <dbReference type="Proteomes" id="UP001243330"/>
    </source>
</evidence>
<name>A0AAD9E8U0_9PEZI</name>
<reference evidence="1" key="1">
    <citation type="submission" date="2023-01" db="EMBL/GenBank/DDBJ databases">
        <title>Colletotrichum chrysophilum M932 genome sequence.</title>
        <authorList>
            <person name="Baroncelli R."/>
        </authorList>
    </citation>
    <scope>NUCLEOTIDE SEQUENCE</scope>
    <source>
        <strain evidence="1">M932</strain>
    </source>
</reference>
<keyword evidence="2" id="KW-1185">Reference proteome</keyword>
<proteinExistence type="predicted"/>
<accession>A0AAD9E8U0</accession>
<protein>
    <submittedName>
        <fullName evidence="1">Uncharacterized protein</fullName>
    </submittedName>
</protein>
<evidence type="ECO:0000313" key="1">
    <source>
        <dbReference type="EMBL" id="KAK1839133.1"/>
    </source>
</evidence>